<evidence type="ECO:0000313" key="9">
    <source>
        <dbReference type="EMBL" id="AJC88011.1"/>
    </source>
</evidence>
<keyword evidence="2" id="KW-1003">Cell membrane</keyword>
<evidence type="ECO:0000259" key="8">
    <source>
        <dbReference type="Pfam" id="PF06738"/>
    </source>
</evidence>
<feature type="transmembrane region" description="Helical" evidence="7">
    <location>
        <begin position="198"/>
        <end position="220"/>
    </location>
</feature>
<feature type="transmembrane region" description="Helical" evidence="7">
    <location>
        <begin position="144"/>
        <end position="161"/>
    </location>
</feature>
<evidence type="ECO:0000256" key="1">
    <source>
        <dbReference type="ARBA" id="ARBA00004651"/>
    </source>
</evidence>
<dbReference type="Proteomes" id="UP000031163">
    <property type="component" value="Chromosome"/>
</dbReference>
<evidence type="ECO:0000256" key="4">
    <source>
        <dbReference type="ARBA" id="ARBA00022989"/>
    </source>
</evidence>
<reference evidence="9 10" key="1">
    <citation type="journal article" date="2014" name="Genome Biol. Evol.">
        <title>Comparative Genomics of the Campylobacter lari Group.</title>
        <authorList>
            <person name="Miller W.G."/>
            <person name="Yee E."/>
            <person name="Chapman M.H."/>
            <person name="Smith T.P."/>
            <person name="Bono J.L."/>
            <person name="Huynh S."/>
            <person name="Parker C.T."/>
            <person name="Vandamme P."/>
            <person name="Luong K."/>
            <person name="Korlach J."/>
        </authorList>
    </citation>
    <scope>NUCLEOTIDE SEQUENCE [LARGE SCALE GENOMIC DNA]</scope>
    <source>
        <strain evidence="9 10">NCTC 12927</strain>
    </source>
</reference>
<gene>
    <name evidence="9" type="ORF">CINS_1049</name>
</gene>
<dbReference type="GO" id="GO:0022857">
    <property type="term" value="F:transmembrane transporter activity"/>
    <property type="evidence" value="ECO:0007669"/>
    <property type="project" value="InterPro"/>
</dbReference>
<keyword evidence="5 7" id="KW-0472">Membrane</keyword>
<evidence type="ECO:0000256" key="5">
    <source>
        <dbReference type="ARBA" id="ARBA00023136"/>
    </source>
</evidence>
<protein>
    <submittedName>
        <fullName evidence="9">Hypothetical membrane protein (DUF1212 domain)</fullName>
    </submittedName>
</protein>
<evidence type="ECO:0000256" key="2">
    <source>
        <dbReference type="ARBA" id="ARBA00022475"/>
    </source>
</evidence>
<dbReference type="EMBL" id="CP007770">
    <property type="protein sequence ID" value="AJC88011.1"/>
    <property type="molecule type" value="Genomic_DNA"/>
</dbReference>
<dbReference type="InterPro" id="IPR010619">
    <property type="entry name" value="ThrE-like_N"/>
</dbReference>
<dbReference type="KEGG" id="cis:CINS_1049"/>
<evidence type="ECO:0000313" key="10">
    <source>
        <dbReference type="Proteomes" id="UP000031163"/>
    </source>
</evidence>
<dbReference type="STRING" id="1031564.CINS_1049"/>
<keyword evidence="3 7" id="KW-0812">Transmembrane</keyword>
<feature type="transmembrane region" description="Helical" evidence="7">
    <location>
        <begin position="232"/>
        <end position="251"/>
    </location>
</feature>
<feature type="transmembrane region" description="Helical" evidence="7">
    <location>
        <begin position="173"/>
        <end position="192"/>
    </location>
</feature>
<evidence type="ECO:0000256" key="7">
    <source>
        <dbReference type="SAM" id="Phobius"/>
    </source>
</evidence>
<dbReference type="PANTHER" id="PTHR34390:SF2">
    <property type="entry name" value="SUCCINATE TRANSPORTER SUBUNIT YJJP-RELATED"/>
    <property type="match status" value="1"/>
</dbReference>
<comment type="subcellular location">
    <subcellularLocation>
        <location evidence="1">Cell membrane</location>
        <topology evidence="1">Multi-pass membrane protein</topology>
    </subcellularLocation>
</comment>
<organism evidence="9 10">
    <name type="scientific">Campylobacter insulaenigrae NCTC 12927</name>
    <dbReference type="NCBI Taxonomy" id="1031564"/>
    <lineage>
        <taxon>Bacteria</taxon>
        <taxon>Pseudomonadati</taxon>
        <taxon>Campylobacterota</taxon>
        <taxon>Epsilonproteobacteria</taxon>
        <taxon>Campylobacterales</taxon>
        <taxon>Campylobacteraceae</taxon>
        <taxon>Campylobacter</taxon>
    </lineage>
</organism>
<sequence length="258" mass="29291">MYKPNIQELTDFLISYITIFLSAGTYTARVAKCVSRIADAYNYEINMNFFFHHTAINIYDRENNSIQRTFIVPNEHKHINFTLILELSALSWKIYDNKYNLSQAKILFYKITQVKKGSVFLNIFLVSSANSAFCKLFGGDIYGCGFVFIATLVGLNLRFILTKIKIDLRFQYIICSFVSSLIVFLGVDLNLIKESNVALGSSILYLIPGVYFINSIIDILKNHILMGFSRIISVAILICCIAIGIYTTLSINNFGILQ</sequence>
<name>A0A0A8H1R9_9BACT</name>
<dbReference type="Pfam" id="PF06738">
    <property type="entry name" value="ThrE"/>
    <property type="match status" value="1"/>
</dbReference>
<dbReference type="HOGENOM" id="CLU_070277_1_0_7"/>
<dbReference type="RefSeq" id="WP_039650452.1">
    <property type="nucleotide sequence ID" value="NZ_CP007770.1"/>
</dbReference>
<evidence type="ECO:0000256" key="3">
    <source>
        <dbReference type="ARBA" id="ARBA00022692"/>
    </source>
</evidence>
<accession>A0A0A8H1R9</accession>
<dbReference type="AlphaFoldDB" id="A0A0A8H1R9"/>
<proteinExistence type="inferred from homology"/>
<dbReference type="GO" id="GO:0005886">
    <property type="term" value="C:plasma membrane"/>
    <property type="evidence" value="ECO:0007669"/>
    <property type="project" value="UniProtKB-SubCell"/>
</dbReference>
<dbReference type="PANTHER" id="PTHR34390">
    <property type="entry name" value="UPF0442 PROTEIN YJJB-RELATED"/>
    <property type="match status" value="1"/>
</dbReference>
<feature type="domain" description="Threonine/serine exporter-like N-terminal" evidence="8">
    <location>
        <begin position="18"/>
        <end position="251"/>
    </location>
</feature>
<comment type="similarity">
    <text evidence="6">Belongs to the ThrE exporter (TC 2.A.79) family.</text>
</comment>
<keyword evidence="4 7" id="KW-1133">Transmembrane helix</keyword>
<dbReference type="InterPro" id="IPR050539">
    <property type="entry name" value="ThrE_Dicarb/AminoAcid_Exp"/>
</dbReference>
<feature type="transmembrane region" description="Helical" evidence="7">
    <location>
        <begin position="12"/>
        <end position="31"/>
    </location>
</feature>
<dbReference type="GeneID" id="74431839"/>
<dbReference type="GO" id="GO:0015744">
    <property type="term" value="P:succinate transport"/>
    <property type="evidence" value="ECO:0007669"/>
    <property type="project" value="TreeGrafter"/>
</dbReference>
<evidence type="ECO:0000256" key="6">
    <source>
        <dbReference type="ARBA" id="ARBA00034125"/>
    </source>
</evidence>